<evidence type="ECO:0000256" key="3">
    <source>
        <dbReference type="ARBA" id="ARBA00023069"/>
    </source>
</evidence>
<dbReference type="PANTHER" id="PTHR14952:SF9">
    <property type="entry name" value="EF-HAND DOMAIN-CONTAINING PROTEIN"/>
    <property type="match status" value="1"/>
</dbReference>
<feature type="compositionally biased region" description="Polar residues" evidence="6">
    <location>
        <begin position="358"/>
        <end position="367"/>
    </location>
</feature>
<accession>A0A9P0E491</accession>
<dbReference type="EMBL" id="OV725077">
    <property type="protein sequence ID" value="CAH1389823.1"/>
    <property type="molecule type" value="Genomic_DNA"/>
</dbReference>
<organism evidence="7 8">
    <name type="scientific">Nezara viridula</name>
    <name type="common">Southern green stink bug</name>
    <name type="synonym">Cimex viridulus</name>
    <dbReference type="NCBI Taxonomy" id="85310"/>
    <lineage>
        <taxon>Eukaryota</taxon>
        <taxon>Metazoa</taxon>
        <taxon>Ecdysozoa</taxon>
        <taxon>Arthropoda</taxon>
        <taxon>Hexapoda</taxon>
        <taxon>Insecta</taxon>
        <taxon>Pterygota</taxon>
        <taxon>Neoptera</taxon>
        <taxon>Paraneoptera</taxon>
        <taxon>Hemiptera</taxon>
        <taxon>Heteroptera</taxon>
        <taxon>Panheteroptera</taxon>
        <taxon>Pentatomomorpha</taxon>
        <taxon>Pentatomoidea</taxon>
        <taxon>Pentatomidae</taxon>
        <taxon>Pentatominae</taxon>
        <taxon>Nezara</taxon>
    </lineage>
</organism>
<comment type="similarity">
    <text evidence="5">Belongs to the ropporin family.</text>
</comment>
<dbReference type="AlphaFoldDB" id="A0A9P0E491"/>
<protein>
    <recommendedName>
        <fullName evidence="9">Ropporin-1-like protein</fullName>
    </recommendedName>
</protein>
<dbReference type="OrthoDB" id="10067602at2759"/>
<sequence length="560" mass="62865">MTDLMDQLYSAHQILIPPNLPSILKKYAKAAIRTQPRDLLLWSYYYFKAVSNGLPPPVKERIEYPLPVTASGLTPGFLKVIYNQIGNVKTVSKEVIEEKWENICLEKEKVEMLFKVGSFPQEVNWMKFLAIAAGSIEKDLTGTMSLLCELLTEEPEGGSSMIPVETFFNLYKYLASLNCGPEDPHPICVESSSEEISQIVQTDIQYSNQGVDGSEDTWDTLIREMGQQDSEDTIATDDLREVDSKAGLVVWPDLFPDELNLKPPKASPRPSEEFVTSDTGLQVWDEEQFQNKVVEKVEISEASKDAQDVSAGNISNEDEGVQVNPDSDFGGKMQATTEIDKDMNESEVEGLEQKTDTEVNFQTPSESSLKDLPKCVRDDQKAGTENKKDINLEFIMEPDTSMILVPTPIVSRESLCSDQRSIKNITESENEPSIGEKLITTASLKDLKIGSRKIKREEPPPPWAAGDVFWIYLPGIGPPVPQHVIDEVEVYLRQCASKQCGMVMPRNLRHFLCPSLDGLVEEIYLENKEPECIECSFQSINEDVNKVIKLPDSATDHFYF</sequence>
<gene>
    <name evidence="7" type="ORF">NEZAVI_LOCUS1130</name>
</gene>
<dbReference type="Proteomes" id="UP001152798">
    <property type="component" value="Chromosome 1"/>
</dbReference>
<feature type="region of interest" description="Disordered" evidence="6">
    <location>
        <begin position="350"/>
        <end position="371"/>
    </location>
</feature>
<evidence type="ECO:0000256" key="1">
    <source>
        <dbReference type="ARBA" id="ARBA00004230"/>
    </source>
</evidence>
<reference evidence="7" key="1">
    <citation type="submission" date="2022-01" db="EMBL/GenBank/DDBJ databases">
        <authorList>
            <person name="King R."/>
        </authorList>
    </citation>
    <scope>NUCLEOTIDE SEQUENCE</scope>
</reference>
<dbReference type="PANTHER" id="PTHR14952">
    <property type="entry name" value="ROPPORIN-1-LIKE PROTEIN"/>
    <property type="match status" value="1"/>
</dbReference>
<keyword evidence="2" id="KW-0282">Flagellum</keyword>
<evidence type="ECO:0000256" key="6">
    <source>
        <dbReference type="SAM" id="MobiDB-lite"/>
    </source>
</evidence>
<evidence type="ECO:0000256" key="2">
    <source>
        <dbReference type="ARBA" id="ARBA00022846"/>
    </source>
</evidence>
<keyword evidence="4" id="KW-0966">Cell projection</keyword>
<keyword evidence="3" id="KW-0969">Cilium</keyword>
<comment type="subcellular location">
    <subcellularLocation>
        <location evidence="1">Cell projection</location>
        <location evidence="1">Cilium</location>
        <location evidence="1">Flagellum</location>
    </subcellularLocation>
</comment>
<name>A0A9P0E491_NEZVI</name>
<dbReference type="GO" id="GO:0031514">
    <property type="term" value="C:motile cilium"/>
    <property type="evidence" value="ECO:0007669"/>
    <property type="project" value="UniProtKB-SubCell"/>
</dbReference>
<evidence type="ECO:0008006" key="9">
    <source>
        <dbReference type="Google" id="ProtNLM"/>
    </source>
</evidence>
<dbReference type="CDD" id="cd23019">
    <property type="entry name" value="DD_ROP"/>
    <property type="match status" value="1"/>
</dbReference>
<evidence type="ECO:0000256" key="5">
    <source>
        <dbReference type="ARBA" id="ARBA00035651"/>
    </source>
</evidence>
<proteinExistence type="inferred from homology"/>
<dbReference type="SUPFAM" id="SSF47391">
    <property type="entry name" value="Dimerization-anchoring domain of cAMP-dependent PK regulatory subunit"/>
    <property type="match status" value="1"/>
</dbReference>
<evidence type="ECO:0000256" key="4">
    <source>
        <dbReference type="ARBA" id="ARBA00023273"/>
    </source>
</evidence>
<evidence type="ECO:0000313" key="8">
    <source>
        <dbReference type="Proteomes" id="UP001152798"/>
    </source>
</evidence>
<evidence type="ECO:0000313" key="7">
    <source>
        <dbReference type="EMBL" id="CAH1389823.1"/>
    </source>
</evidence>
<dbReference type="Gene3D" id="1.20.890.10">
    <property type="entry name" value="cAMP-dependent protein kinase regulatory subunit, dimerization-anchoring domain"/>
    <property type="match status" value="1"/>
</dbReference>
<keyword evidence="8" id="KW-1185">Reference proteome</keyword>
<dbReference type="InterPro" id="IPR047844">
    <property type="entry name" value="ROP_DD"/>
</dbReference>
<feature type="region of interest" description="Disordered" evidence="6">
    <location>
        <begin position="304"/>
        <end position="330"/>
    </location>
</feature>